<feature type="non-terminal residue" evidence="4">
    <location>
        <position position="1"/>
    </location>
</feature>
<dbReference type="EMBL" id="GECU01009267">
    <property type="protein sequence ID" value="JAS98439.1"/>
    <property type="molecule type" value="Transcribed_RNA"/>
</dbReference>
<keyword evidence="1" id="KW-0479">Metal-binding</keyword>
<accession>A0A1B6JH12</accession>
<dbReference type="SUPFAM" id="SSF57667">
    <property type="entry name" value="beta-beta-alpha zinc fingers"/>
    <property type="match status" value="1"/>
</dbReference>
<dbReference type="Gene3D" id="3.30.160.60">
    <property type="entry name" value="Classic Zinc Finger"/>
    <property type="match status" value="1"/>
</dbReference>
<reference evidence="4" key="1">
    <citation type="submission" date="2015-11" db="EMBL/GenBank/DDBJ databases">
        <title>De novo transcriptome assembly of four potential Pierce s Disease insect vectors from Arizona vineyards.</title>
        <authorList>
            <person name="Tassone E.E."/>
        </authorList>
    </citation>
    <scope>NUCLEOTIDE SEQUENCE</scope>
</reference>
<feature type="compositionally biased region" description="Polar residues" evidence="2">
    <location>
        <begin position="73"/>
        <end position="84"/>
    </location>
</feature>
<sequence length="232" mass="25583">AREGSTSPTARKRRRPNRPSSDDSNFVSTPNSLSENQPDTSDSCDLPVKQTATPSNVPNPATKAPETDPPRQLTPQPQQNSDQKQVVVKKEFPEALLTPKTEFDYGNDNSMEDVAYEDEEDEEVDLSKPGTSFAANSQGFSPWQMGGDGSNEDSNNMYSADVTAAANNSQGKPTFTCPNCHRSYKHKTSLTRHLRYDGCGSALGWNLFTCEICDFQTTNKAALTMHCFHKHI</sequence>
<evidence type="ECO:0000313" key="4">
    <source>
        <dbReference type="EMBL" id="JAS98439.1"/>
    </source>
</evidence>
<dbReference type="AlphaFoldDB" id="A0A1B6JH12"/>
<gene>
    <name evidence="4" type="ORF">g.51956</name>
</gene>
<dbReference type="GO" id="GO:0008270">
    <property type="term" value="F:zinc ion binding"/>
    <property type="evidence" value="ECO:0007669"/>
    <property type="project" value="UniProtKB-KW"/>
</dbReference>
<keyword evidence="1" id="KW-0862">Zinc</keyword>
<dbReference type="SMART" id="SM00355">
    <property type="entry name" value="ZnF_C2H2"/>
    <property type="match status" value="2"/>
</dbReference>
<keyword evidence="1" id="KW-0863">Zinc-finger</keyword>
<protein>
    <recommendedName>
        <fullName evidence="3">C2H2-type domain-containing protein</fullName>
    </recommendedName>
</protein>
<dbReference type="InterPro" id="IPR036236">
    <property type="entry name" value="Znf_C2H2_sf"/>
</dbReference>
<organism evidence="4">
    <name type="scientific">Homalodisca liturata</name>
    <dbReference type="NCBI Taxonomy" id="320908"/>
    <lineage>
        <taxon>Eukaryota</taxon>
        <taxon>Metazoa</taxon>
        <taxon>Ecdysozoa</taxon>
        <taxon>Arthropoda</taxon>
        <taxon>Hexapoda</taxon>
        <taxon>Insecta</taxon>
        <taxon>Pterygota</taxon>
        <taxon>Neoptera</taxon>
        <taxon>Paraneoptera</taxon>
        <taxon>Hemiptera</taxon>
        <taxon>Auchenorrhyncha</taxon>
        <taxon>Membracoidea</taxon>
        <taxon>Cicadellidae</taxon>
        <taxon>Cicadellinae</taxon>
        <taxon>Proconiini</taxon>
        <taxon>Homalodisca</taxon>
    </lineage>
</organism>
<feature type="region of interest" description="Disordered" evidence="2">
    <location>
        <begin position="1"/>
        <end position="93"/>
    </location>
</feature>
<feature type="compositionally biased region" description="Polar residues" evidence="2">
    <location>
        <begin position="26"/>
        <end position="43"/>
    </location>
</feature>
<proteinExistence type="predicted"/>
<dbReference type="InterPro" id="IPR013087">
    <property type="entry name" value="Znf_C2H2_type"/>
</dbReference>
<evidence type="ECO:0000256" key="1">
    <source>
        <dbReference type="PROSITE-ProRule" id="PRU00042"/>
    </source>
</evidence>
<feature type="domain" description="C2H2-type" evidence="3">
    <location>
        <begin position="175"/>
        <end position="195"/>
    </location>
</feature>
<dbReference type="PROSITE" id="PS50157">
    <property type="entry name" value="ZINC_FINGER_C2H2_2"/>
    <property type="match status" value="1"/>
</dbReference>
<name>A0A1B6JH12_9HEMI</name>
<evidence type="ECO:0000259" key="3">
    <source>
        <dbReference type="PROSITE" id="PS50157"/>
    </source>
</evidence>
<evidence type="ECO:0000256" key="2">
    <source>
        <dbReference type="SAM" id="MobiDB-lite"/>
    </source>
</evidence>
<feature type="compositionally biased region" description="Polar residues" evidence="2">
    <location>
        <begin position="50"/>
        <end position="59"/>
    </location>
</feature>